<organism evidence="16 17">
    <name type="scientific">Byssothecium circinans</name>
    <dbReference type="NCBI Taxonomy" id="147558"/>
    <lineage>
        <taxon>Eukaryota</taxon>
        <taxon>Fungi</taxon>
        <taxon>Dikarya</taxon>
        <taxon>Ascomycota</taxon>
        <taxon>Pezizomycotina</taxon>
        <taxon>Dothideomycetes</taxon>
        <taxon>Pleosporomycetidae</taxon>
        <taxon>Pleosporales</taxon>
        <taxon>Massarineae</taxon>
        <taxon>Massarinaceae</taxon>
        <taxon>Byssothecium</taxon>
    </lineage>
</organism>
<gene>
    <name evidence="16" type="ORF">CC80DRAFT_527819</name>
</gene>
<dbReference type="OrthoDB" id="3225429at2759"/>
<feature type="active site" description="Proton donor/acceptor" evidence="12">
    <location>
        <position position="194"/>
    </location>
</feature>
<evidence type="ECO:0000256" key="3">
    <source>
        <dbReference type="ARBA" id="ARBA00013095"/>
    </source>
</evidence>
<feature type="active site" description="Nucleophile" evidence="12">
    <location>
        <position position="126"/>
    </location>
</feature>
<dbReference type="InterPro" id="IPR011150">
    <property type="entry name" value="Cutinase_monf"/>
</dbReference>
<keyword evidence="7 14" id="KW-0378">Hydrolase</keyword>
<keyword evidence="17" id="KW-1185">Reference proteome</keyword>
<reference evidence="16" key="1">
    <citation type="journal article" date="2020" name="Stud. Mycol.">
        <title>101 Dothideomycetes genomes: a test case for predicting lifestyles and emergence of pathogens.</title>
        <authorList>
            <person name="Haridas S."/>
            <person name="Albert R."/>
            <person name="Binder M."/>
            <person name="Bloem J."/>
            <person name="Labutti K."/>
            <person name="Salamov A."/>
            <person name="Andreopoulos B."/>
            <person name="Baker S."/>
            <person name="Barry K."/>
            <person name="Bills G."/>
            <person name="Bluhm B."/>
            <person name="Cannon C."/>
            <person name="Castanera R."/>
            <person name="Culley D."/>
            <person name="Daum C."/>
            <person name="Ezra D."/>
            <person name="Gonzalez J."/>
            <person name="Henrissat B."/>
            <person name="Kuo A."/>
            <person name="Liang C."/>
            <person name="Lipzen A."/>
            <person name="Lutzoni F."/>
            <person name="Magnuson J."/>
            <person name="Mondo S."/>
            <person name="Nolan M."/>
            <person name="Ohm R."/>
            <person name="Pangilinan J."/>
            <person name="Park H.-J."/>
            <person name="Ramirez L."/>
            <person name="Alfaro M."/>
            <person name="Sun H."/>
            <person name="Tritt A."/>
            <person name="Yoshinaga Y."/>
            <person name="Zwiers L.-H."/>
            <person name="Turgeon B."/>
            <person name="Goodwin S."/>
            <person name="Spatafora J."/>
            <person name="Crous P."/>
            <person name="Grigoriev I."/>
        </authorList>
    </citation>
    <scope>NUCLEOTIDE SEQUENCE</scope>
    <source>
        <strain evidence="16">CBS 675.92</strain>
    </source>
</reference>
<evidence type="ECO:0000313" key="16">
    <source>
        <dbReference type="EMBL" id="KAF1952543.1"/>
    </source>
</evidence>
<comment type="similarity">
    <text evidence="2 14">Belongs to the cutinase family.</text>
</comment>
<evidence type="ECO:0000256" key="13">
    <source>
        <dbReference type="PIRSR" id="PIRSR611150-2"/>
    </source>
</evidence>
<dbReference type="InterPro" id="IPR029058">
    <property type="entry name" value="AB_hydrolase_fold"/>
</dbReference>
<accession>A0A6A5TI82</accession>
<evidence type="ECO:0000256" key="9">
    <source>
        <dbReference type="ARBA" id="ARBA00034045"/>
    </source>
</evidence>
<proteinExistence type="inferred from homology"/>
<feature type="chain" id="PRO_5025528641" description="Cutinase" evidence="15">
    <location>
        <begin position="16"/>
        <end position="216"/>
    </location>
</feature>
<protein>
    <recommendedName>
        <fullName evidence="11 14">Cutinase</fullName>
        <ecNumber evidence="3 14">3.1.1.74</ecNumber>
    </recommendedName>
</protein>
<name>A0A6A5TI82_9PLEO</name>
<evidence type="ECO:0000256" key="14">
    <source>
        <dbReference type="RuleBase" id="RU361263"/>
    </source>
</evidence>
<evidence type="ECO:0000256" key="6">
    <source>
        <dbReference type="ARBA" id="ARBA00022729"/>
    </source>
</evidence>
<dbReference type="PANTHER" id="PTHR48250:SF3">
    <property type="entry name" value="CUTINASE 1-RELATED"/>
    <property type="match status" value="1"/>
</dbReference>
<comment type="catalytic activity">
    <reaction evidence="9 14">
        <text>cutin + H2O = cutin monomers.</text>
        <dbReference type="EC" id="3.1.1.74"/>
    </reaction>
</comment>
<evidence type="ECO:0000256" key="1">
    <source>
        <dbReference type="ARBA" id="ARBA00004613"/>
    </source>
</evidence>
<feature type="active site" evidence="12">
    <location>
        <position position="181"/>
    </location>
</feature>
<evidence type="ECO:0000256" key="5">
    <source>
        <dbReference type="ARBA" id="ARBA00022525"/>
    </source>
</evidence>
<evidence type="ECO:0000256" key="4">
    <source>
        <dbReference type="ARBA" id="ARBA00022487"/>
    </source>
</evidence>
<keyword evidence="6 15" id="KW-0732">Signal</keyword>
<dbReference type="Proteomes" id="UP000800035">
    <property type="component" value="Unassembled WGS sequence"/>
</dbReference>
<evidence type="ECO:0000256" key="15">
    <source>
        <dbReference type="SAM" id="SignalP"/>
    </source>
</evidence>
<evidence type="ECO:0000256" key="10">
    <source>
        <dbReference type="ARBA" id="ARBA00057514"/>
    </source>
</evidence>
<dbReference type="InterPro" id="IPR043579">
    <property type="entry name" value="CUTINASE_2"/>
</dbReference>
<feature type="disulfide bond" evidence="13">
    <location>
        <begin position="36"/>
        <end position="115"/>
    </location>
</feature>
<dbReference type="InterPro" id="IPR043580">
    <property type="entry name" value="CUTINASE_1"/>
</dbReference>
<evidence type="ECO:0000256" key="2">
    <source>
        <dbReference type="ARBA" id="ARBA00007534"/>
    </source>
</evidence>
<dbReference type="Gene3D" id="3.40.50.1820">
    <property type="entry name" value="alpha/beta hydrolase"/>
    <property type="match status" value="1"/>
</dbReference>
<dbReference type="InterPro" id="IPR000675">
    <property type="entry name" value="Cutinase/axe"/>
</dbReference>
<dbReference type="GO" id="GO:0050525">
    <property type="term" value="F:cutinase activity"/>
    <property type="evidence" value="ECO:0007669"/>
    <property type="project" value="UniProtKB-UniRule"/>
</dbReference>
<dbReference type="EC" id="3.1.1.74" evidence="3 14"/>
<dbReference type="EMBL" id="ML977010">
    <property type="protein sequence ID" value="KAF1952543.1"/>
    <property type="molecule type" value="Genomic_DNA"/>
</dbReference>
<evidence type="ECO:0000256" key="8">
    <source>
        <dbReference type="ARBA" id="ARBA00023157"/>
    </source>
</evidence>
<feature type="disulfide bond" evidence="13">
    <location>
        <begin position="177"/>
        <end position="184"/>
    </location>
</feature>
<dbReference type="PRINTS" id="PR00129">
    <property type="entry name" value="CUTINASE"/>
</dbReference>
<dbReference type="AlphaFoldDB" id="A0A6A5TI82"/>
<dbReference type="PANTHER" id="PTHR48250">
    <property type="entry name" value="CUTINASE 2-RELATED"/>
    <property type="match status" value="1"/>
</dbReference>
<dbReference type="PROSITE" id="PS00155">
    <property type="entry name" value="CUTINASE_1"/>
    <property type="match status" value="1"/>
</dbReference>
<keyword evidence="5 14" id="KW-0964">Secreted</keyword>
<dbReference type="GO" id="GO:0016052">
    <property type="term" value="P:carbohydrate catabolic process"/>
    <property type="evidence" value="ECO:0007669"/>
    <property type="project" value="TreeGrafter"/>
</dbReference>
<comment type="function">
    <text evidence="10">Catalyzes the hydrolysis of complex carboxylic polyesters found in the cell wall of plants. Degrades cutin, a macromolecule that forms the structure of the plant cuticle. Allows pathogenic fungi to penetrate through the cuticular barrier into the host plant during the initial stage of fungal infection.</text>
</comment>
<dbReference type="PROSITE" id="PS00931">
    <property type="entry name" value="CUTINASE_2"/>
    <property type="match status" value="1"/>
</dbReference>
<keyword evidence="8 13" id="KW-1015">Disulfide bond</keyword>
<evidence type="ECO:0000256" key="7">
    <source>
        <dbReference type="ARBA" id="ARBA00022801"/>
    </source>
</evidence>
<dbReference type="SUPFAM" id="SSF53474">
    <property type="entry name" value="alpha/beta-Hydrolases"/>
    <property type="match status" value="1"/>
</dbReference>
<evidence type="ECO:0000256" key="11">
    <source>
        <dbReference type="ARBA" id="ARBA00074522"/>
    </source>
</evidence>
<dbReference type="Pfam" id="PF01083">
    <property type="entry name" value="Cutinase"/>
    <property type="match status" value="1"/>
</dbReference>
<dbReference type="SMART" id="SM01110">
    <property type="entry name" value="Cutinase"/>
    <property type="match status" value="1"/>
</dbReference>
<evidence type="ECO:0000313" key="17">
    <source>
        <dbReference type="Proteomes" id="UP000800035"/>
    </source>
</evidence>
<dbReference type="FunFam" id="3.40.50.1820:FF:000235">
    <property type="entry name" value="Cutinase 1"/>
    <property type="match status" value="1"/>
</dbReference>
<sequence length="216" mass="22059">MKLLTLTSLLALTTALPLQTAATTRTELESGSSSACPKAIFIFARGSTEPGNMGGGFGVTVADALEAYYGAANVWTQGVGGAYTAGLAENLLPQGTSEAAINEAKRLFVLANTKCPNSAVVSGGYSQGSAVIAGAVPGLTAAQRNQVKGIVFFGYTRNQQNNGGVPSYPTANLRVYCAEGDLVCEGTLVITAAHFSYGDEAGGPAPQFLESKIGPK</sequence>
<keyword evidence="4 14" id="KW-0719">Serine esterase</keyword>
<evidence type="ECO:0000256" key="12">
    <source>
        <dbReference type="PIRSR" id="PIRSR611150-1"/>
    </source>
</evidence>
<feature type="signal peptide" evidence="15">
    <location>
        <begin position="1"/>
        <end position="15"/>
    </location>
</feature>
<comment type="subcellular location">
    <subcellularLocation>
        <location evidence="1 14">Secreted</location>
    </subcellularLocation>
</comment>
<dbReference type="GO" id="GO:0005576">
    <property type="term" value="C:extracellular region"/>
    <property type="evidence" value="ECO:0007669"/>
    <property type="project" value="UniProtKB-SubCell"/>
</dbReference>